<organism evidence="1 2">
    <name type="scientific">Linderina macrospora</name>
    <dbReference type="NCBI Taxonomy" id="4868"/>
    <lineage>
        <taxon>Eukaryota</taxon>
        <taxon>Fungi</taxon>
        <taxon>Fungi incertae sedis</taxon>
        <taxon>Zoopagomycota</taxon>
        <taxon>Kickxellomycotina</taxon>
        <taxon>Kickxellomycetes</taxon>
        <taxon>Kickxellales</taxon>
        <taxon>Kickxellaceae</taxon>
        <taxon>Linderina</taxon>
    </lineage>
</organism>
<accession>A0ACC1J411</accession>
<evidence type="ECO:0000313" key="2">
    <source>
        <dbReference type="Proteomes" id="UP001150603"/>
    </source>
</evidence>
<reference evidence="1" key="1">
    <citation type="submission" date="2022-07" db="EMBL/GenBank/DDBJ databases">
        <title>Phylogenomic reconstructions and comparative analyses of Kickxellomycotina fungi.</title>
        <authorList>
            <person name="Reynolds N.K."/>
            <person name="Stajich J.E."/>
            <person name="Barry K."/>
            <person name="Grigoriev I.V."/>
            <person name="Crous P."/>
            <person name="Smith M.E."/>
        </authorList>
    </citation>
    <scope>NUCLEOTIDE SEQUENCE</scope>
    <source>
        <strain evidence="1">NRRL 5244</strain>
    </source>
</reference>
<comment type="caution">
    <text evidence="1">The sequence shown here is derived from an EMBL/GenBank/DDBJ whole genome shotgun (WGS) entry which is preliminary data.</text>
</comment>
<proteinExistence type="predicted"/>
<dbReference type="Proteomes" id="UP001150603">
    <property type="component" value="Unassembled WGS sequence"/>
</dbReference>
<dbReference type="EMBL" id="JANBPW010003730">
    <property type="protein sequence ID" value="KAJ1936843.1"/>
    <property type="molecule type" value="Genomic_DNA"/>
</dbReference>
<feature type="non-terminal residue" evidence="1">
    <location>
        <position position="400"/>
    </location>
</feature>
<keyword evidence="2" id="KW-1185">Reference proteome</keyword>
<gene>
    <name evidence="1" type="ORF">FBU59_004928</name>
</gene>
<name>A0ACC1J411_9FUNG</name>
<protein>
    <submittedName>
        <fullName evidence="1">Uncharacterized protein</fullName>
    </submittedName>
</protein>
<sequence length="400" mass="43578">MVSYTDLSPLKQPDAPVAVNLNDPVPQQFPQARSRGQSQSEAQNAQWKAGWDRMHNRVLYFWGVTEQALPELQQLFKSCRGIRLNVDPHESDSITGNVEFRNINDTMAVLNKRRLQGNTGTLMMSPLHDSELACPPLAGYVCIKHLPEDATELTLYDFLRPVGPLYACSIPTHPSGQKKDFAMACYIDSADANVAVEQLNYADYLSSPVLVQLARPPRSSRASMSPSEFTTKPTSPMRTSADAQSPTPQMPVTPTGMQAKRSSSPVVNEGPGNGLGGVIVPGKLFITNLHPTVSHKEMFALFKTYGYIQSARVSIDPVTKKSRGHGIVQFSDPTSALQALRECQGTDIKGRKITLYQYEHVNKSGQPIANPAGRADSRIASLTPPSNPAPKSSPSPAPQS</sequence>
<evidence type="ECO:0000313" key="1">
    <source>
        <dbReference type="EMBL" id="KAJ1936843.1"/>
    </source>
</evidence>